<evidence type="ECO:0000259" key="4">
    <source>
        <dbReference type="PROSITE" id="PS50113"/>
    </source>
</evidence>
<dbReference type="PROSITE" id="PS50113">
    <property type="entry name" value="PAC"/>
    <property type="match status" value="1"/>
</dbReference>
<evidence type="ECO:0000313" key="7">
    <source>
        <dbReference type="Proteomes" id="UP001528673"/>
    </source>
</evidence>
<dbReference type="EC" id="2.7.7.65" evidence="6"/>
<feature type="region of interest" description="Disordered" evidence="1">
    <location>
        <begin position="739"/>
        <end position="774"/>
    </location>
</feature>
<feature type="transmembrane region" description="Helical" evidence="2">
    <location>
        <begin position="26"/>
        <end position="45"/>
    </location>
</feature>
<evidence type="ECO:0000259" key="5">
    <source>
        <dbReference type="PROSITE" id="PS50887"/>
    </source>
</evidence>
<dbReference type="PROSITE" id="PS50112">
    <property type="entry name" value="PAS"/>
    <property type="match status" value="2"/>
</dbReference>
<dbReference type="SMART" id="SM00267">
    <property type="entry name" value="GGDEF"/>
    <property type="match status" value="1"/>
</dbReference>
<feature type="domain" description="PAS" evidence="3">
    <location>
        <begin position="440"/>
        <end position="513"/>
    </location>
</feature>
<keyword evidence="6" id="KW-0808">Transferase</keyword>
<keyword evidence="6" id="KW-0548">Nucleotidyltransferase</keyword>
<dbReference type="PANTHER" id="PTHR44757:SF4">
    <property type="entry name" value="DIGUANYLATE CYCLASE DGCE-RELATED"/>
    <property type="match status" value="1"/>
</dbReference>
<dbReference type="InterPro" id="IPR035965">
    <property type="entry name" value="PAS-like_dom_sf"/>
</dbReference>
<dbReference type="SUPFAM" id="SSF55073">
    <property type="entry name" value="Nucleotide cyclase"/>
    <property type="match status" value="1"/>
</dbReference>
<dbReference type="InterPro" id="IPR001610">
    <property type="entry name" value="PAC"/>
</dbReference>
<dbReference type="InterPro" id="IPR013656">
    <property type="entry name" value="PAS_4"/>
</dbReference>
<feature type="region of interest" description="Disordered" evidence="1">
    <location>
        <begin position="1"/>
        <end position="23"/>
    </location>
</feature>
<keyword evidence="2" id="KW-0472">Membrane</keyword>
<dbReference type="InterPro" id="IPR029787">
    <property type="entry name" value="Nucleotide_cyclase"/>
</dbReference>
<dbReference type="InterPro" id="IPR000014">
    <property type="entry name" value="PAS"/>
</dbReference>
<evidence type="ECO:0000256" key="2">
    <source>
        <dbReference type="SAM" id="Phobius"/>
    </source>
</evidence>
<dbReference type="SMART" id="SM00086">
    <property type="entry name" value="PAC"/>
    <property type="match status" value="2"/>
</dbReference>
<dbReference type="Pfam" id="PF08448">
    <property type="entry name" value="PAS_4"/>
    <property type="match status" value="1"/>
</dbReference>
<dbReference type="Gene3D" id="3.30.70.270">
    <property type="match status" value="1"/>
</dbReference>
<accession>A0ABT5MYH3</accession>
<reference evidence="6 7" key="1">
    <citation type="submission" date="2023-02" db="EMBL/GenBank/DDBJ databases">
        <title>Bacterial whole genomic sequence of Curvibacter sp. HBC61.</title>
        <authorList>
            <person name="Le V."/>
            <person name="Ko S.-R."/>
            <person name="Ahn C.-Y."/>
            <person name="Oh H.-M."/>
        </authorList>
    </citation>
    <scope>NUCLEOTIDE SEQUENCE [LARGE SCALE GENOMIC DNA]</scope>
    <source>
        <strain evidence="6 7">HBC61</strain>
    </source>
</reference>
<evidence type="ECO:0000256" key="1">
    <source>
        <dbReference type="SAM" id="MobiDB-lite"/>
    </source>
</evidence>
<dbReference type="SMART" id="SM00091">
    <property type="entry name" value="PAS"/>
    <property type="match status" value="2"/>
</dbReference>
<feature type="transmembrane region" description="Helical" evidence="2">
    <location>
        <begin position="281"/>
        <end position="301"/>
    </location>
</feature>
<dbReference type="InterPro" id="IPR052155">
    <property type="entry name" value="Biofilm_reg_signaling"/>
</dbReference>
<feature type="transmembrane region" description="Helical" evidence="2">
    <location>
        <begin position="246"/>
        <end position="269"/>
    </location>
</feature>
<proteinExistence type="predicted"/>
<sequence>MMRAEPRPQDTGPPPVPPHRRPQPPLWLAAGGAALVYAALAWLGIEVSRLPGSVATLWYANLAGAWALARRPPRDAWLMLPLMMAANLGVNLALGDDWLIALTFVPANLTETALAAWALRSLMRGPDLLHSPALLAKGLLLAGVLPALVGSVLGAALLASCSEPTFAYLWPRWLEGGLIGSISMLPLVLVLLRQGRRAVWRQLATLEAVSLLLLSAGVSLVVPLAVPYPFVYIALPLVLMALRQGFALTAVANLMTSVLTGTQIGLGLLVPPATTLHWQHVLFYLPILAVIVPPILLATAMEGYRQSLRELRASEQRFRTLYARTPALLMSFLPDGRLVSASDWWLEKLGRRPEEVLQQPFTAFMPPESARRLNEQVLPALRRHGHCQDEACQWLTARGETIEARLSAVWERDEHGQPSRALAVIEDVTEQQRLALFAAEREFTEVTLHSIGDGVVACDADGRVQYLNPVAASLLGAPVESWRGRDFDEVIVLFDQETQQRLDSPVQRCLREQRVSGLPSMALLRGADGALYPIQDSVAPIFGRDGRLMGAVMVFQDVREARAMAQRMAHLAHHDALTDLPNRVLLQDRITQACELGQREGRQFGVMFLDLDHFKEINDTLGHAAGDDLLREVARRLQATLRQCDTICRLGGDEFVMLIGQLDAPSDLAAVADKVLARVAQPCRVAGQEVSVSISLGLALYPSDGDTADRLIKHADTAMYQAKRGGRNRYEFFAALPAGGLGPGPDRRAEPTAADTAHAPLPPPLPPPAPVSGG</sequence>
<dbReference type="InterPro" id="IPR000700">
    <property type="entry name" value="PAS-assoc_C"/>
</dbReference>
<keyword evidence="2" id="KW-1133">Transmembrane helix</keyword>
<dbReference type="InterPro" id="IPR043128">
    <property type="entry name" value="Rev_trsase/Diguanyl_cyclase"/>
</dbReference>
<feature type="transmembrane region" description="Helical" evidence="2">
    <location>
        <begin position="172"/>
        <end position="192"/>
    </location>
</feature>
<dbReference type="InterPro" id="IPR000160">
    <property type="entry name" value="GGDEF_dom"/>
</dbReference>
<feature type="compositionally biased region" description="Pro residues" evidence="1">
    <location>
        <begin position="760"/>
        <end position="774"/>
    </location>
</feature>
<dbReference type="SUPFAM" id="SSF55785">
    <property type="entry name" value="PYP-like sensor domain (PAS domain)"/>
    <property type="match status" value="2"/>
</dbReference>
<dbReference type="NCBIfam" id="TIGR00254">
    <property type="entry name" value="GGDEF"/>
    <property type="match status" value="1"/>
</dbReference>
<feature type="domain" description="PAC" evidence="4">
    <location>
        <begin position="517"/>
        <end position="570"/>
    </location>
</feature>
<dbReference type="CDD" id="cd00130">
    <property type="entry name" value="PAS"/>
    <property type="match status" value="2"/>
</dbReference>
<dbReference type="Pfam" id="PF00990">
    <property type="entry name" value="GGDEF"/>
    <property type="match status" value="1"/>
</dbReference>
<dbReference type="PANTHER" id="PTHR44757">
    <property type="entry name" value="DIGUANYLATE CYCLASE DGCP"/>
    <property type="match status" value="1"/>
</dbReference>
<gene>
    <name evidence="6" type="ORF">PSQ40_09785</name>
</gene>
<evidence type="ECO:0000259" key="3">
    <source>
        <dbReference type="PROSITE" id="PS50112"/>
    </source>
</evidence>
<feature type="domain" description="GGDEF" evidence="5">
    <location>
        <begin position="602"/>
        <end position="735"/>
    </location>
</feature>
<feature type="transmembrane region" description="Helical" evidence="2">
    <location>
        <begin position="139"/>
        <end position="160"/>
    </location>
</feature>
<dbReference type="Proteomes" id="UP001528673">
    <property type="component" value="Unassembled WGS sequence"/>
</dbReference>
<dbReference type="PROSITE" id="PS50887">
    <property type="entry name" value="GGDEF"/>
    <property type="match status" value="1"/>
</dbReference>
<feature type="domain" description="PAS" evidence="3">
    <location>
        <begin position="314"/>
        <end position="384"/>
    </location>
</feature>
<name>A0ABT5MYH3_9BURK</name>
<feature type="transmembrane region" description="Helical" evidence="2">
    <location>
        <begin position="51"/>
        <end position="69"/>
    </location>
</feature>
<dbReference type="NCBIfam" id="TIGR00229">
    <property type="entry name" value="sensory_box"/>
    <property type="match status" value="2"/>
</dbReference>
<protein>
    <submittedName>
        <fullName evidence="6">Diguanylate cyclase</fullName>
        <ecNumber evidence="6">2.7.7.65</ecNumber>
    </submittedName>
</protein>
<organism evidence="6 7">
    <name type="scientific">Curvibacter cyanobacteriorum</name>
    <dbReference type="NCBI Taxonomy" id="3026422"/>
    <lineage>
        <taxon>Bacteria</taxon>
        <taxon>Pseudomonadati</taxon>
        <taxon>Pseudomonadota</taxon>
        <taxon>Betaproteobacteria</taxon>
        <taxon>Burkholderiales</taxon>
        <taxon>Comamonadaceae</taxon>
        <taxon>Curvibacter</taxon>
    </lineage>
</organism>
<feature type="transmembrane region" description="Helical" evidence="2">
    <location>
        <begin position="100"/>
        <end position="119"/>
    </location>
</feature>
<evidence type="ECO:0000313" key="6">
    <source>
        <dbReference type="EMBL" id="MDD0838858.1"/>
    </source>
</evidence>
<dbReference type="Pfam" id="PF13426">
    <property type="entry name" value="PAS_9"/>
    <property type="match status" value="1"/>
</dbReference>
<feature type="transmembrane region" description="Helical" evidence="2">
    <location>
        <begin position="204"/>
        <end position="226"/>
    </location>
</feature>
<dbReference type="CDD" id="cd01949">
    <property type="entry name" value="GGDEF"/>
    <property type="match status" value="1"/>
</dbReference>
<feature type="transmembrane region" description="Helical" evidence="2">
    <location>
        <begin position="76"/>
        <end position="94"/>
    </location>
</feature>
<dbReference type="EMBL" id="JAQSIP010000004">
    <property type="protein sequence ID" value="MDD0838858.1"/>
    <property type="molecule type" value="Genomic_DNA"/>
</dbReference>
<keyword evidence="7" id="KW-1185">Reference proteome</keyword>
<keyword evidence="2" id="KW-0812">Transmembrane</keyword>
<comment type="caution">
    <text evidence="6">The sequence shown here is derived from an EMBL/GenBank/DDBJ whole genome shotgun (WGS) entry which is preliminary data.</text>
</comment>
<dbReference type="Gene3D" id="3.30.450.20">
    <property type="entry name" value="PAS domain"/>
    <property type="match status" value="2"/>
</dbReference>
<dbReference type="GO" id="GO:0052621">
    <property type="term" value="F:diguanylate cyclase activity"/>
    <property type="evidence" value="ECO:0007669"/>
    <property type="project" value="UniProtKB-EC"/>
</dbReference>